<dbReference type="AlphaFoldDB" id="L8JA31"/>
<name>L8JA31_9GAMM</name>
<sequence length="239" mass="27587">MSNLLTRKEIDQRVKDKKHSILQFLRDERFTDVEVISKLIDVGHLTSVRNTLKAMQKEDLVVSHKVGRKVVWGVTIHGVMMSYQDGETIPENVYAFRPSKFNELTFEHKKAMQLCRIAALKNGWCDWVLARIEKGVKVPDAIALNSEGERVAVEYERTVKTPKRYTAIFISHLESIKARRYKKVTYICPTEAVRKRVESQFLRLVDKPVQITGGVVTVNSELMNQIFSFKLLESFTNED</sequence>
<proteinExistence type="predicted"/>
<dbReference type="PATRIC" id="fig|1056511.3.peg.3608"/>
<keyword evidence="2" id="KW-1185">Reference proteome</keyword>
<comment type="caution">
    <text evidence="1">The sequence shown here is derived from an EMBL/GenBank/DDBJ whole genome shotgun (WGS) entry which is preliminary data.</text>
</comment>
<evidence type="ECO:0000313" key="1">
    <source>
        <dbReference type="EMBL" id="ELR64404.1"/>
    </source>
</evidence>
<organism evidence="1 2">
    <name type="scientific">Photobacterium marinum</name>
    <dbReference type="NCBI Taxonomy" id="1056511"/>
    <lineage>
        <taxon>Bacteria</taxon>
        <taxon>Pseudomonadati</taxon>
        <taxon>Pseudomonadota</taxon>
        <taxon>Gammaproteobacteria</taxon>
        <taxon>Vibrionales</taxon>
        <taxon>Vibrionaceae</taxon>
        <taxon>Photobacterium</taxon>
    </lineage>
</organism>
<protein>
    <submittedName>
        <fullName evidence="1">Putative mobilization protein mobC</fullName>
    </submittedName>
</protein>
<accession>L8JA31</accession>
<evidence type="ECO:0000313" key="2">
    <source>
        <dbReference type="Proteomes" id="UP000011134"/>
    </source>
</evidence>
<dbReference type="OrthoDB" id="9152473at2"/>
<dbReference type="Proteomes" id="UP000011134">
    <property type="component" value="Unassembled WGS sequence"/>
</dbReference>
<gene>
    <name evidence="1" type="ORF">C942_02535</name>
</gene>
<dbReference type="EMBL" id="AMZO01000027">
    <property type="protein sequence ID" value="ELR64404.1"/>
    <property type="molecule type" value="Genomic_DNA"/>
</dbReference>
<dbReference type="RefSeq" id="WP_007468211.1">
    <property type="nucleotide sequence ID" value="NZ_AMZO01000027.1"/>
</dbReference>
<reference evidence="1 2" key="1">
    <citation type="submission" date="2012-12" db="EMBL/GenBank/DDBJ databases">
        <title>Genome Assembly of Photobacterium sp. AK15.</title>
        <authorList>
            <person name="Khatri I."/>
            <person name="Vaidya B."/>
            <person name="Srinivas T.N.R."/>
            <person name="Subramanian S."/>
            <person name="Pinnaka A."/>
        </authorList>
    </citation>
    <scope>NUCLEOTIDE SEQUENCE [LARGE SCALE GENOMIC DNA]</scope>
    <source>
        <strain evidence="1 2">AK15</strain>
    </source>
</reference>